<dbReference type="AlphaFoldDB" id="A0AAV5VAA6"/>
<feature type="non-terminal residue" evidence="2">
    <location>
        <position position="1"/>
    </location>
</feature>
<accession>A0AAV5VAA6</accession>
<dbReference type="Proteomes" id="UP001432322">
    <property type="component" value="Unassembled WGS sequence"/>
</dbReference>
<name>A0AAV5VAA6_9BILA</name>
<keyword evidence="3" id="KW-1185">Reference proteome</keyword>
<evidence type="ECO:0000313" key="3">
    <source>
        <dbReference type="Proteomes" id="UP001432322"/>
    </source>
</evidence>
<gene>
    <name evidence="2" type="ORF">PFISCL1PPCAC_7864</name>
</gene>
<feature type="non-terminal residue" evidence="2">
    <location>
        <position position="274"/>
    </location>
</feature>
<organism evidence="2 3">
    <name type="scientific">Pristionchus fissidentatus</name>
    <dbReference type="NCBI Taxonomy" id="1538716"/>
    <lineage>
        <taxon>Eukaryota</taxon>
        <taxon>Metazoa</taxon>
        <taxon>Ecdysozoa</taxon>
        <taxon>Nematoda</taxon>
        <taxon>Chromadorea</taxon>
        <taxon>Rhabditida</taxon>
        <taxon>Rhabditina</taxon>
        <taxon>Diplogasteromorpha</taxon>
        <taxon>Diplogasteroidea</taxon>
        <taxon>Neodiplogasteridae</taxon>
        <taxon>Pristionchus</taxon>
    </lineage>
</organism>
<keyword evidence="1" id="KW-0472">Membrane</keyword>
<evidence type="ECO:0008006" key="4">
    <source>
        <dbReference type="Google" id="ProtNLM"/>
    </source>
</evidence>
<keyword evidence="1" id="KW-1133">Transmembrane helix</keyword>
<sequence length="274" mass="30755">VSKTCKNPFSCEPSRDCPKFTAGTSTEDAKLECEGGKWLINNAYYEDIHPVCKDDEMNENSGAFYMNYTDGRLSKLTEGKCFQDYDCQKKTKLDISPEIIIKDGTISCAEGDMRVQYGNITYDEKQYKCNNSRGIWISNSGKMIKENSRVMCIKQAPLGIEAYSTGEFAGYLSAIALCTIAFVALVTGAFLCCNARKDHICAVWSTKTWIFKPSRMKLASARDVFHKASQATPTSMAKIIDGLKLIKRMLKSETEDPEIWELAWPFLDRLHGSS</sequence>
<keyword evidence="1" id="KW-0812">Transmembrane</keyword>
<comment type="caution">
    <text evidence="2">The sequence shown here is derived from an EMBL/GenBank/DDBJ whole genome shotgun (WGS) entry which is preliminary data.</text>
</comment>
<proteinExistence type="predicted"/>
<reference evidence="2" key="1">
    <citation type="submission" date="2023-10" db="EMBL/GenBank/DDBJ databases">
        <title>Genome assembly of Pristionchus species.</title>
        <authorList>
            <person name="Yoshida K."/>
            <person name="Sommer R.J."/>
        </authorList>
    </citation>
    <scope>NUCLEOTIDE SEQUENCE</scope>
    <source>
        <strain evidence="2">RS5133</strain>
    </source>
</reference>
<dbReference type="EMBL" id="BTSY01000002">
    <property type="protein sequence ID" value="GMT16567.1"/>
    <property type="molecule type" value="Genomic_DNA"/>
</dbReference>
<feature type="transmembrane region" description="Helical" evidence="1">
    <location>
        <begin position="168"/>
        <end position="191"/>
    </location>
</feature>
<evidence type="ECO:0000256" key="1">
    <source>
        <dbReference type="SAM" id="Phobius"/>
    </source>
</evidence>
<evidence type="ECO:0000313" key="2">
    <source>
        <dbReference type="EMBL" id="GMT16567.1"/>
    </source>
</evidence>
<protein>
    <recommendedName>
        <fullName evidence="4">Sushi domain-containing protein</fullName>
    </recommendedName>
</protein>